<reference evidence="2 3" key="1">
    <citation type="submission" date="2016-06" db="EMBL/GenBank/DDBJ databases">
        <title>Comparative genomics of the ectomycorrhizal sister species Rhizopogon vinicolor and Rhizopogon vesiculosus (Basidiomycota: Boletales) reveals a divergence of the mating type B locus.</title>
        <authorList>
            <consortium name="DOE Joint Genome Institute"/>
            <person name="Mujic A.B."/>
            <person name="Kuo A."/>
            <person name="Tritt A."/>
            <person name="Lipzen A."/>
            <person name="Chen C."/>
            <person name="Johnson J."/>
            <person name="Sharma A."/>
            <person name="Barry K."/>
            <person name="Grigoriev I.V."/>
            <person name="Spatafora J.W."/>
        </authorList>
    </citation>
    <scope>NUCLEOTIDE SEQUENCE [LARGE SCALE GENOMIC DNA]</scope>
    <source>
        <strain evidence="2 3">AM-OR11-026</strain>
    </source>
</reference>
<evidence type="ECO:0000313" key="2">
    <source>
        <dbReference type="EMBL" id="OAX34220.1"/>
    </source>
</evidence>
<dbReference type="Proteomes" id="UP000092154">
    <property type="component" value="Unassembled WGS sequence"/>
</dbReference>
<dbReference type="AlphaFoldDB" id="A0A1B7MNP1"/>
<dbReference type="EMBL" id="KV448641">
    <property type="protein sequence ID" value="OAX34220.1"/>
    <property type="molecule type" value="Genomic_DNA"/>
</dbReference>
<keyword evidence="3" id="KW-1185">Reference proteome</keyword>
<name>A0A1B7MNP1_9AGAM</name>
<keyword evidence="1" id="KW-0812">Transmembrane</keyword>
<keyword evidence="1" id="KW-0472">Membrane</keyword>
<sequence length="183" mass="20826">MGYKGSSMHPTLLMIRSLLARIGCFIVFTSLFSLPRTGIRSERVSPTRHPPCFRDIPAQISTVFLTTSLESCSSEMATIIQAQNMSSYYGSEETPPESVSTLVSLLKMSTVFDVSVGKSYAINRLEVHPDLDLPTKLQLCHQFKIRPWLTPALKLVSLRIEILAFYHETRYECRARIRTLRQR</sequence>
<organism evidence="2 3">
    <name type="scientific">Rhizopogon vinicolor AM-OR11-026</name>
    <dbReference type="NCBI Taxonomy" id="1314800"/>
    <lineage>
        <taxon>Eukaryota</taxon>
        <taxon>Fungi</taxon>
        <taxon>Dikarya</taxon>
        <taxon>Basidiomycota</taxon>
        <taxon>Agaricomycotina</taxon>
        <taxon>Agaricomycetes</taxon>
        <taxon>Agaricomycetidae</taxon>
        <taxon>Boletales</taxon>
        <taxon>Suillineae</taxon>
        <taxon>Rhizopogonaceae</taxon>
        <taxon>Rhizopogon</taxon>
    </lineage>
</organism>
<keyword evidence="1" id="KW-1133">Transmembrane helix</keyword>
<evidence type="ECO:0000313" key="3">
    <source>
        <dbReference type="Proteomes" id="UP000092154"/>
    </source>
</evidence>
<accession>A0A1B7MNP1</accession>
<proteinExistence type="predicted"/>
<evidence type="ECO:0000256" key="1">
    <source>
        <dbReference type="SAM" id="Phobius"/>
    </source>
</evidence>
<feature type="transmembrane region" description="Helical" evidence="1">
    <location>
        <begin position="12"/>
        <end position="34"/>
    </location>
</feature>
<protein>
    <submittedName>
        <fullName evidence="2">Uncharacterized protein</fullName>
    </submittedName>
</protein>
<gene>
    <name evidence="2" type="ORF">K503DRAFT_464047</name>
</gene>
<dbReference type="STRING" id="1314800.A0A1B7MNP1"/>
<dbReference type="InParanoid" id="A0A1B7MNP1"/>
<dbReference type="OrthoDB" id="2804507at2759"/>